<dbReference type="InterPro" id="IPR050343">
    <property type="entry name" value="RsuA_PseudoU_synthase"/>
</dbReference>
<dbReference type="Gene3D" id="3.30.70.580">
    <property type="entry name" value="Pseudouridine synthase I, catalytic domain, N-terminal subdomain"/>
    <property type="match status" value="1"/>
</dbReference>
<dbReference type="InterPro" id="IPR042092">
    <property type="entry name" value="PsdUridine_s_RsuA/RluB/E/F_cat"/>
</dbReference>
<dbReference type="InterPro" id="IPR018496">
    <property type="entry name" value="PsdUridine_synth_RsuA/RluB_CS"/>
</dbReference>
<dbReference type="InterPro" id="IPR006145">
    <property type="entry name" value="PsdUridine_synth_RsuA/RluA"/>
</dbReference>
<dbReference type="EC" id="5.4.99.-" evidence="6"/>
<accession>D8JT72</accession>
<evidence type="ECO:0000256" key="2">
    <source>
        <dbReference type="ARBA" id="ARBA00008348"/>
    </source>
</evidence>
<dbReference type="InterPro" id="IPR000748">
    <property type="entry name" value="PsdUridine_synth_RsuA/RluB/E/F"/>
</dbReference>
<evidence type="ECO:0000256" key="4">
    <source>
        <dbReference type="ARBA" id="ARBA00023235"/>
    </source>
</evidence>
<dbReference type="GO" id="GO:0003723">
    <property type="term" value="F:RNA binding"/>
    <property type="evidence" value="ECO:0007669"/>
    <property type="project" value="UniProtKB-KW"/>
</dbReference>
<evidence type="ECO:0000256" key="3">
    <source>
        <dbReference type="ARBA" id="ARBA00022884"/>
    </source>
</evidence>
<proteinExistence type="inferred from homology"/>
<sequence>MASRAGRCHKLAFFAHIESIEMAKPITSNTAETRDGPMRIAKAMARAGLCSRREAERWIADGRVSVNGKLLKTPACEVGPKDKVIVDGKPLPAASTPQLWRYHKPKGVVTTHSDPQGRPTVFEKLPPEMPRVISIGRLDFNTEGLLLLTTDGALARHFELPANGWVRRYRVRAKGRVTPADLAKLKDGVEIDGVSYGPIEASVDTVQGANSWLSISIREGKNREVRNVLAYLGLTVNRLIRVSFGPFQLLDLAPGAVEAVRRRVLVAQLGPKAAASLGLSESQEERKERHARGKAASGSRDE</sequence>
<evidence type="ECO:0000256" key="7">
    <source>
        <dbReference type="SAM" id="MobiDB-lite"/>
    </source>
</evidence>
<comment type="similarity">
    <text evidence="2 6">Belongs to the pseudouridine synthase RsuA family.</text>
</comment>
<dbReference type="STRING" id="582899.Hden_2594"/>
<evidence type="ECO:0000256" key="1">
    <source>
        <dbReference type="ARBA" id="ARBA00000073"/>
    </source>
</evidence>
<dbReference type="SMART" id="SM00363">
    <property type="entry name" value="S4"/>
    <property type="match status" value="1"/>
</dbReference>
<keyword evidence="4 6" id="KW-0413">Isomerase</keyword>
<dbReference type="InterPro" id="IPR020094">
    <property type="entry name" value="TruA/RsuA/RluB/E/F_N"/>
</dbReference>
<keyword evidence="10" id="KW-1185">Reference proteome</keyword>
<dbReference type="InterPro" id="IPR002942">
    <property type="entry name" value="S4_RNA-bd"/>
</dbReference>
<dbReference type="KEGG" id="hdn:Hden_2594"/>
<dbReference type="PROSITE" id="PS50889">
    <property type="entry name" value="S4"/>
    <property type="match status" value="1"/>
</dbReference>
<dbReference type="EMBL" id="CP002083">
    <property type="protein sequence ID" value="ADJ24390.1"/>
    <property type="molecule type" value="Genomic_DNA"/>
</dbReference>
<dbReference type="SUPFAM" id="SSF55120">
    <property type="entry name" value="Pseudouridine synthase"/>
    <property type="match status" value="1"/>
</dbReference>
<evidence type="ECO:0000313" key="10">
    <source>
        <dbReference type="Proteomes" id="UP000002033"/>
    </source>
</evidence>
<dbReference type="PANTHER" id="PTHR47683">
    <property type="entry name" value="PSEUDOURIDINE SYNTHASE FAMILY PROTEIN-RELATED"/>
    <property type="match status" value="1"/>
</dbReference>
<dbReference type="PROSITE" id="PS01149">
    <property type="entry name" value="PSI_RSU"/>
    <property type="match status" value="1"/>
</dbReference>
<organism evidence="9 10">
    <name type="scientific">Hyphomicrobium denitrificans (strain ATCC 51888 / DSM 1869 / NCIMB 11706 / TK 0415)</name>
    <dbReference type="NCBI Taxonomy" id="582899"/>
    <lineage>
        <taxon>Bacteria</taxon>
        <taxon>Pseudomonadati</taxon>
        <taxon>Pseudomonadota</taxon>
        <taxon>Alphaproteobacteria</taxon>
        <taxon>Hyphomicrobiales</taxon>
        <taxon>Hyphomicrobiaceae</taxon>
        <taxon>Hyphomicrobium</taxon>
    </lineage>
</organism>
<dbReference type="OrthoDB" id="9807213at2"/>
<dbReference type="eggNOG" id="COG1187">
    <property type="taxonomic scope" value="Bacteria"/>
</dbReference>
<evidence type="ECO:0000256" key="6">
    <source>
        <dbReference type="RuleBase" id="RU003887"/>
    </source>
</evidence>
<keyword evidence="3 5" id="KW-0694">RNA-binding</keyword>
<dbReference type="CDD" id="cd00165">
    <property type="entry name" value="S4"/>
    <property type="match status" value="1"/>
</dbReference>
<feature type="domain" description="RNA-binding S4" evidence="8">
    <location>
        <begin position="38"/>
        <end position="96"/>
    </location>
</feature>
<dbReference type="FunFam" id="3.10.290.10:FF:000003">
    <property type="entry name" value="Pseudouridine synthase"/>
    <property type="match status" value="1"/>
</dbReference>
<feature type="region of interest" description="Disordered" evidence="7">
    <location>
        <begin position="273"/>
        <end position="302"/>
    </location>
</feature>
<dbReference type="SUPFAM" id="SSF55174">
    <property type="entry name" value="Alpha-L RNA-binding motif"/>
    <property type="match status" value="1"/>
</dbReference>
<dbReference type="InterPro" id="IPR020103">
    <property type="entry name" value="PsdUridine_synth_cat_dom_sf"/>
</dbReference>
<dbReference type="GO" id="GO:0120159">
    <property type="term" value="F:rRNA pseudouridine synthase activity"/>
    <property type="evidence" value="ECO:0007669"/>
    <property type="project" value="UniProtKB-ARBA"/>
</dbReference>
<dbReference type="NCBIfam" id="TIGR00093">
    <property type="entry name" value="pseudouridine synthase"/>
    <property type="match status" value="1"/>
</dbReference>
<evidence type="ECO:0000259" key="8">
    <source>
        <dbReference type="SMART" id="SM00363"/>
    </source>
</evidence>
<reference evidence="10" key="1">
    <citation type="journal article" date="2011" name="J. Bacteriol.">
        <title>Genome sequences of eight morphologically diverse alphaproteobacteria.</title>
        <authorList>
            <consortium name="US DOE Joint Genome Institute"/>
            <person name="Brown P.J."/>
            <person name="Kysela D.T."/>
            <person name="Buechlein A."/>
            <person name="Hemmerich C."/>
            <person name="Brun Y.V."/>
        </authorList>
    </citation>
    <scope>NUCLEOTIDE SEQUENCE [LARGE SCALE GENOMIC DNA]</scope>
    <source>
        <strain evidence="10">ATCC 51888 / DSM 1869 / NCIB 11706 / TK 0415</strain>
    </source>
</reference>
<dbReference type="AlphaFoldDB" id="D8JT72"/>
<evidence type="ECO:0000313" key="9">
    <source>
        <dbReference type="EMBL" id="ADJ24390.1"/>
    </source>
</evidence>
<gene>
    <name evidence="9" type="ordered locus">Hden_2594</name>
</gene>
<evidence type="ECO:0000256" key="5">
    <source>
        <dbReference type="PROSITE-ProRule" id="PRU00182"/>
    </source>
</evidence>
<comment type="catalytic activity">
    <reaction evidence="1">
        <text>a uridine in RNA = a pseudouridine in RNA</text>
        <dbReference type="Rhea" id="RHEA:48348"/>
        <dbReference type="Rhea" id="RHEA-COMP:12068"/>
        <dbReference type="Rhea" id="RHEA-COMP:12069"/>
        <dbReference type="ChEBI" id="CHEBI:65314"/>
        <dbReference type="ChEBI" id="CHEBI:65315"/>
    </reaction>
</comment>
<dbReference type="GO" id="GO:0000455">
    <property type="term" value="P:enzyme-directed rRNA pseudouridine synthesis"/>
    <property type="evidence" value="ECO:0007669"/>
    <property type="project" value="UniProtKB-ARBA"/>
</dbReference>
<dbReference type="Gene3D" id="3.10.290.10">
    <property type="entry name" value="RNA-binding S4 domain"/>
    <property type="match status" value="1"/>
</dbReference>
<dbReference type="Pfam" id="PF00849">
    <property type="entry name" value="PseudoU_synth_2"/>
    <property type="match status" value="1"/>
</dbReference>
<name>D8JT72_HYPDA</name>
<protein>
    <recommendedName>
        <fullName evidence="6">Pseudouridine synthase</fullName>
        <ecNumber evidence="6">5.4.99.-</ecNumber>
    </recommendedName>
</protein>
<dbReference type="InterPro" id="IPR036986">
    <property type="entry name" value="S4_RNA-bd_sf"/>
</dbReference>
<dbReference type="PANTHER" id="PTHR47683:SF3">
    <property type="entry name" value="RIBOSOMAL LARGE SUBUNIT PSEUDOURIDINE SYNTHASE B"/>
    <property type="match status" value="1"/>
</dbReference>
<dbReference type="Proteomes" id="UP000002033">
    <property type="component" value="Chromosome"/>
</dbReference>
<dbReference type="Gene3D" id="3.30.70.1560">
    <property type="entry name" value="Alpha-L RNA-binding motif"/>
    <property type="match status" value="1"/>
</dbReference>
<dbReference type="Pfam" id="PF01479">
    <property type="entry name" value="S4"/>
    <property type="match status" value="1"/>
</dbReference>
<dbReference type="HOGENOM" id="CLU_024979_1_0_5"/>